<sequence length="67" mass="8016">MWKINEDKFEILLEGPWNDKYDYFLKDAERMIKAANDCGVTPENMRLNLITNFRYAYNLSLIVWIPA</sequence>
<dbReference type="AlphaFoldDB" id="A0A0F9M7S5"/>
<proteinExistence type="predicted"/>
<comment type="caution">
    <text evidence="1">The sequence shown here is derived from an EMBL/GenBank/DDBJ whole genome shotgun (WGS) entry which is preliminary data.</text>
</comment>
<gene>
    <name evidence="1" type="ORF">LCGC14_1188850</name>
</gene>
<evidence type="ECO:0000313" key="1">
    <source>
        <dbReference type="EMBL" id="KKM95381.1"/>
    </source>
</evidence>
<reference evidence="1" key="1">
    <citation type="journal article" date="2015" name="Nature">
        <title>Complex archaea that bridge the gap between prokaryotes and eukaryotes.</title>
        <authorList>
            <person name="Spang A."/>
            <person name="Saw J.H."/>
            <person name="Jorgensen S.L."/>
            <person name="Zaremba-Niedzwiedzka K."/>
            <person name="Martijn J."/>
            <person name="Lind A.E."/>
            <person name="van Eijk R."/>
            <person name="Schleper C."/>
            <person name="Guy L."/>
            <person name="Ettema T.J."/>
        </authorList>
    </citation>
    <scope>NUCLEOTIDE SEQUENCE</scope>
</reference>
<name>A0A0F9M7S5_9ZZZZ</name>
<accession>A0A0F9M7S5</accession>
<protein>
    <submittedName>
        <fullName evidence="1">Uncharacterized protein</fullName>
    </submittedName>
</protein>
<dbReference type="EMBL" id="LAZR01006015">
    <property type="protein sequence ID" value="KKM95381.1"/>
    <property type="molecule type" value="Genomic_DNA"/>
</dbReference>
<organism evidence="1">
    <name type="scientific">marine sediment metagenome</name>
    <dbReference type="NCBI Taxonomy" id="412755"/>
    <lineage>
        <taxon>unclassified sequences</taxon>
        <taxon>metagenomes</taxon>
        <taxon>ecological metagenomes</taxon>
    </lineage>
</organism>